<accession>A0A6A6U0S4</accession>
<evidence type="ECO:0000313" key="3">
    <source>
        <dbReference type="Proteomes" id="UP000799302"/>
    </source>
</evidence>
<dbReference type="Proteomes" id="UP000799302">
    <property type="component" value="Unassembled WGS sequence"/>
</dbReference>
<organism evidence="2 3">
    <name type="scientific">Microthyrium microscopicum</name>
    <dbReference type="NCBI Taxonomy" id="703497"/>
    <lineage>
        <taxon>Eukaryota</taxon>
        <taxon>Fungi</taxon>
        <taxon>Dikarya</taxon>
        <taxon>Ascomycota</taxon>
        <taxon>Pezizomycotina</taxon>
        <taxon>Dothideomycetes</taxon>
        <taxon>Dothideomycetes incertae sedis</taxon>
        <taxon>Microthyriales</taxon>
        <taxon>Microthyriaceae</taxon>
        <taxon>Microthyrium</taxon>
    </lineage>
</organism>
<dbReference type="EMBL" id="MU004239">
    <property type="protein sequence ID" value="KAF2665895.1"/>
    <property type="molecule type" value="Genomic_DNA"/>
</dbReference>
<protein>
    <submittedName>
        <fullName evidence="2">Uncharacterized protein</fullName>
    </submittedName>
</protein>
<feature type="region of interest" description="Disordered" evidence="1">
    <location>
        <begin position="53"/>
        <end position="115"/>
    </location>
</feature>
<feature type="compositionally biased region" description="Acidic residues" evidence="1">
    <location>
        <begin position="88"/>
        <end position="98"/>
    </location>
</feature>
<dbReference type="AlphaFoldDB" id="A0A6A6U0S4"/>
<name>A0A6A6U0S4_9PEZI</name>
<proteinExistence type="predicted"/>
<reference evidence="2" key="1">
    <citation type="journal article" date="2020" name="Stud. Mycol.">
        <title>101 Dothideomycetes genomes: a test case for predicting lifestyles and emergence of pathogens.</title>
        <authorList>
            <person name="Haridas S."/>
            <person name="Albert R."/>
            <person name="Binder M."/>
            <person name="Bloem J."/>
            <person name="Labutti K."/>
            <person name="Salamov A."/>
            <person name="Andreopoulos B."/>
            <person name="Baker S."/>
            <person name="Barry K."/>
            <person name="Bills G."/>
            <person name="Bluhm B."/>
            <person name="Cannon C."/>
            <person name="Castanera R."/>
            <person name="Culley D."/>
            <person name="Daum C."/>
            <person name="Ezra D."/>
            <person name="Gonzalez J."/>
            <person name="Henrissat B."/>
            <person name="Kuo A."/>
            <person name="Liang C."/>
            <person name="Lipzen A."/>
            <person name="Lutzoni F."/>
            <person name="Magnuson J."/>
            <person name="Mondo S."/>
            <person name="Nolan M."/>
            <person name="Ohm R."/>
            <person name="Pangilinan J."/>
            <person name="Park H.-J."/>
            <person name="Ramirez L."/>
            <person name="Alfaro M."/>
            <person name="Sun H."/>
            <person name="Tritt A."/>
            <person name="Yoshinaga Y."/>
            <person name="Zwiers L.-H."/>
            <person name="Turgeon B."/>
            <person name="Goodwin S."/>
            <person name="Spatafora J."/>
            <person name="Crous P."/>
            <person name="Grigoriev I."/>
        </authorList>
    </citation>
    <scope>NUCLEOTIDE SEQUENCE</scope>
    <source>
        <strain evidence="2">CBS 115976</strain>
    </source>
</reference>
<evidence type="ECO:0000256" key="1">
    <source>
        <dbReference type="SAM" id="MobiDB-lite"/>
    </source>
</evidence>
<feature type="compositionally biased region" description="Polar residues" evidence="1">
    <location>
        <begin position="71"/>
        <end position="86"/>
    </location>
</feature>
<sequence>MTSNIQLLCTKPLLCSISQTRQSTIFRFVFDVRAIDSLLTRNRHFATQIMDLSRSSSADETSETAPHDENPNSTDGPSHGSVNGFNEFSDETSDEAADEAAGGAADEAAEQATDRAADRTAAQILGDTLNILPGNVLQEVLEAISQIMQRNLPQDIPENMSHEVPAYDDWEFKSENSEDSVKDNNDTDDVDSLADDEYWEENNEADEWLAEFGSSQDLYPNIYMVEPHQGIVETPCIDPSLTHYLLRLPLEIRNLIYEHCFDIDIPGDIDGPEETFAPFFDRWGIELKRITLDSSNHDLKYFLSSAVLRTSRQMRYEAMPILFRSRVCTTDWLPAIPKFKEFLGQEGCAMISYLDVWDALDLQGRHNNTYGDILKSIWHFPCLQHLRIVVAFGPNDVGVPWEQRTSSWFTDDDWNEVHADLTPPVVPKLRIEDLDKHWPEHIILKSIKTQHFTLAAAFSEHYWEFDRGYGALPSICKSMRPDSAAAAPTMLPNPSTVVPLDPAHTFERVEHPLADQSLLVISPASESQITPNLDSPGSEDIKGCYRSVIPLFNFLRHHFLLFLLATMEDGSYLEEPARHKALGRFNTFPIAPISTGSIMPACALCYLAGKHCGYHTEPDYPSYPSELEEDNVENTSFSEEFKQLSYYEYRNTCFHLANVARDTPELDQVFTVCNYLGWDEVSDLECLEALNRATIHGWEGLRFDKREALPWDVCYHELRDVLDRIFDHYNWQAKQLRGH</sequence>
<evidence type="ECO:0000313" key="2">
    <source>
        <dbReference type="EMBL" id="KAF2665895.1"/>
    </source>
</evidence>
<gene>
    <name evidence="2" type="ORF">BT63DRAFT_458259</name>
</gene>
<dbReference type="OrthoDB" id="5383268at2759"/>
<keyword evidence="3" id="KW-1185">Reference proteome</keyword>